<dbReference type="GeneID" id="9533014"/>
<dbReference type="GO" id="GO:0005524">
    <property type="term" value="F:ATP binding"/>
    <property type="evidence" value="ECO:0007669"/>
    <property type="project" value="InterPro"/>
</dbReference>
<keyword evidence="3" id="KW-0418">Kinase</keyword>
<evidence type="ECO:0000256" key="1">
    <source>
        <dbReference type="SAM" id="MobiDB-lite"/>
    </source>
</evidence>
<keyword evidence="4" id="KW-1185">Reference proteome</keyword>
<feature type="region of interest" description="Disordered" evidence="1">
    <location>
        <begin position="466"/>
        <end position="501"/>
    </location>
</feature>
<dbReference type="Proteomes" id="UP000008698">
    <property type="component" value="Unassembled WGS sequence"/>
</dbReference>
<dbReference type="Gene3D" id="1.10.510.10">
    <property type="entry name" value="Transferase(Phosphotransferase) domain 1"/>
    <property type="match status" value="1"/>
</dbReference>
<feature type="compositionally biased region" description="Low complexity" evidence="1">
    <location>
        <begin position="468"/>
        <end position="481"/>
    </location>
</feature>
<dbReference type="eggNOG" id="KOG0519">
    <property type="taxonomic scope" value="Eukaryota"/>
</dbReference>
<feature type="compositionally biased region" description="Polar residues" evidence="1">
    <location>
        <begin position="61"/>
        <end position="87"/>
    </location>
</feature>
<evidence type="ECO:0000313" key="3">
    <source>
        <dbReference type="EMBL" id="EEY16895.1"/>
    </source>
</evidence>
<feature type="region of interest" description="Disordered" evidence="1">
    <location>
        <begin position="59"/>
        <end position="118"/>
    </location>
</feature>
<evidence type="ECO:0000313" key="4">
    <source>
        <dbReference type="Proteomes" id="UP000008698"/>
    </source>
</evidence>
<protein>
    <submittedName>
        <fullName evidence="3">Histidine kinase</fullName>
    </submittedName>
</protein>
<gene>
    <name evidence="3" type="ORF">VDBG_03004</name>
</gene>
<dbReference type="OrthoDB" id="5238413at2759"/>
<keyword evidence="3" id="KW-0808">Transferase</keyword>
<dbReference type="KEGG" id="val:VDBG_03004"/>
<sequence>MDYAAIMPDDQHDPPARLFERLRQIAGYTWDDSHPPFHTTYDIWHVAGTKFVSPFSPPTTYPVSSPGSAASLQSGRPSPSEHYSSPSIIGAETQADASKDPSLSPASPPIPTSNPDTLYPEEPVIARISYHVLREERTFHITKHLITSVDPHGEHIVKPIDLVRMTPQPGDRGSIMVAIYQHPGRNAIFDLIDLGQPLQHGGGIQKRGFYSSTADSRARVSAARRWRRAVPGDTALWQGATHGEIRPDAFHYNIETHRVKLAAIGTGTRSFENRLQSSAWSNLSKELGAKNKLLYISPEQTGRMPAEPDSRTDIYSLGVVLWTMLTQHPVFDGDTPLDIVHSVLKGSIPRLSKVREDVPSVIGRIIEKCTAMRVADRYHSASGLRHDLVKVQEFLEKGDWLALEKWTIGEKDISSFFILPTMMIGRSKERNELLKVIDRSAKSHAMSQKVASNRFSDGSNLSNDVLDTADASSEGASSADGTARRSGSFTQTTSSDPRQVRASFVPSVLSDSQTISGETVASTNSGPLARMARPWERNSSISVETRSLADSMGTSDMNRQSVAESTASSLSRQLGSAKFRRRGHCEIITIEGVAGLGKSFLFQSVFSEARKRGYYVSAKFDNARRQAFGPLLKLLSSLFRQVFGENTQTRLFTML</sequence>
<dbReference type="SUPFAM" id="SSF56112">
    <property type="entry name" value="Protein kinase-like (PK-like)"/>
    <property type="match status" value="1"/>
</dbReference>
<feature type="compositionally biased region" description="Polar residues" evidence="1">
    <location>
        <begin position="485"/>
        <end position="497"/>
    </location>
</feature>
<name>C9SCT0_VERA1</name>
<proteinExistence type="predicted"/>
<evidence type="ECO:0000259" key="2">
    <source>
        <dbReference type="PROSITE" id="PS50011"/>
    </source>
</evidence>
<dbReference type="EMBL" id="DS985216">
    <property type="protein sequence ID" value="EEY16895.1"/>
    <property type="molecule type" value="Genomic_DNA"/>
</dbReference>
<dbReference type="PROSITE" id="PS50011">
    <property type="entry name" value="PROTEIN_KINASE_DOM"/>
    <property type="match status" value="1"/>
</dbReference>
<reference evidence="4" key="1">
    <citation type="journal article" date="2011" name="PLoS Pathog.">
        <title>Comparative genomics yields insights into niche adaptation of plant vascular wilt pathogens.</title>
        <authorList>
            <person name="Klosterman S.J."/>
            <person name="Subbarao K.V."/>
            <person name="Kang S."/>
            <person name="Veronese P."/>
            <person name="Gold S.E."/>
            <person name="Thomma B.P.H.J."/>
            <person name="Chen Z."/>
            <person name="Henrissat B."/>
            <person name="Lee Y.-H."/>
            <person name="Park J."/>
            <person name="Garcia-Pedrajas M.D."/>
            <person name="Barbara D.J."/>
            <person name="Anchieta A."/>
            <person name="de Jonge R."/>
            <person name="Santhanam P."/>
            <person name="Maruthachalam K."/>
            <person name="Atallah Z."/>
            <person name="Amyotte S.G."/>
            <person name="Paz Z."/>
            <person name="Inderbitzin P."/>
            <person name="Hayes R.J."/>
            <person name="Heiman D.I."/>
            <person name="Young S."/>
            <person name="Zeng Q."/>
            <person name="Engels R."/>
            <person name="Galagan J."/>
            <person name="Cuomo C.A."/>
            <person name="Dobinson K.F."/>
            <person name="Ma L.-J."/>
        </authorList>
    </citation>
    <scope>NUCLEOTIDE SEQUENCE [LARGE SCALE GENOMIC DNA]</scope>
    <source>
        <strain evidence="4">VaMs.102 / ATCC MYA-4576 / FGSC 10136</strain>
    </source>
</reference>
<dbReference type="GO" id="GO:0004672">
    <property type="term" value="F:protein kinase activity"/>
    <property type="evidence" value="ECO:0007669"/>
    <property type="project" value="InterPro"/>
</dbReference>
<organism evidence="4">
    <name type="scientific">Verticillium alfalfae (strain VaMs.102 / ATCC MYA-4576 / FGSC 10136)</name>
    <name type="common">Verticillium wilt of alfalfa</name>
    <name type="synonym">Verticillium albo-atrum</name>
    <dbReference type="NCBI Taxonomy" id="526221"/>
    <lineage>
        <taxon>Eukaryota</taxon>
        <taxon>Fungi</taxon>
        <taxon>Dikarya</taxon>
        <taxon>Ascomycota</taxon>
        <taxon>Pezizomycotina</taxon>
        <taxon>Sordariomycetes</taxon>
        <taxon>Hypocreomycetidae</taxon>
        <taxon>Glomerellales</taxon>
        <taxon>Plectosphaerellaceae</taxon>
        <taxon>Verticillium</taxon>
    </lineage>
</organism>
<dbReference type="AlphaFoldDB" id="C9SCT0"/>
<dbReference type="HOGENOM" id="CLU_418687_0_0_1"/>
<dbReference type="InterPro" id="IPR011009">
    <property type="entry name" value="Kinase-like_dom_sf"/>
</dbReference>
<feature type="domain" description="Protein kinase" evidence="2">
    <location>
        <begin position="83"/>
        <end position="389"/>
    </location>
</feature>
<accession>C9SCT0</accession>
<dbReference type="RefSeq" id="XP_003006865.1">
    <property type="nucleotide sequence ID" value="XM_003006819.1"/>
</dbReference>
<dbReference type="InterPro" id="IPR000719">
    <property type="entry name" value="Prot_kinase_dom"/>
</dbReference>